<reference evidence="2 3" key="1">
    <citation type="submission" date="2021-08" db="EMBL/GenBank/DDBJ databases">
        <title>The genome sequence of Chitinophaga sp. B61.</title>
        <authorList>
            <person name="Zhang X."/>
        </authorList>
    </citation>
    <scope>NUCLEOTIDE SEQUENCE [LARGE SCALE GENOMIC DNA]</scope>
    <source>
        <strain evidence="2 3">B61</strain>
    </source>
</reference>
<sequence>MKKDSIREILIIGLLIFLSALCRILTNQAGLWNFNAIGAAALFGGIVLKDKRLAYIVPLLALFLSDVFLQLFTSIQTLNRDYLGQLFFVYGAFMLTAWIGTRIRKVNNITLLLSSIGTGVLFFLITNLGTFLTTDMYPKTGAGLLACYAAGIPFYKEGDVFSSFALNGLMGNVFFTVVLFGVWAGLKSMVLMPKRQTAIS</sequence>
<keyword evidence="1" id="KW-0472">Membrane</keyword>
<dbReference type="EMBL" id="JAICCF010000004">
    <property type="protein sequence ID" value="MBW8686891.1"/>
    <property type="molecule type" value="Genomic_DNA"/>
</dbReference>
<feature type="transmembrane region" description="Helical" evidence="1">
    <location>
        <begin position="55"/>
        <end position="76"/>
    </location>
</feature>
<evidence type="ECO:0000256" key="1">
    <source>
        <dbReference type="SAM" id="Phobius"/>
    </source>
</evidence>
<evidence type="ECO:0000313" key="3">
    <source>
        <dbReference type="Proteomes" id="UP000812961"/>
    </source>
</evidence>
<keyword evidence="1" id="KW-0812">Transmembrane</keyword>
<evidence type="ECO:0008006" key="4">
    <source>
        <dbReference type="Google" id="ProtNLM"/>
    </source>
</evidence>
<accession>A0ABS7GGS0</accession>
<name>A0ABS7GGS0_9BACT</name>
<evidence type="ECO:0000313" key="2">
    <source>
        <dbReference type="EMBL" id="MBW8686891.1"/>
    </source>
</evidence>
<feature type="transmembrane region" description="Helical" evidence="1">
    <location>
        <begin position="32"/>
        <end position="48"/>
    </location>
</feature>
<protein>
    <recommendedName>
        <fullName evidence="4">Membrane protein YhhN</fullName>
    </recommendedName>
</protein>
<dbReference type="Proteomes" id="UP000812961">
    <property type="component" value="Unassembled WGS sequence"/>
</dbReference>
<comment type="caution">
    <text evidence="2">The sequence shown here is derived from an EMBL/GenBank/DDBJ whole genome shotgun (WGS) entry which is preliminary data.</text>
</comment>
<gene>
    <name evidence="2" type="ORF">K1Y79_21325</name>
</gene>
<dbReference type="Pfam" id="PF20221">
    <property type="entry name" value="DUF6580"/>
    <property type="match status" value="1"/>
</dbReference>
<feature type="transmembrane region" description="Helical" evidence="1">
    <location>
        <begin position="82"/>
        <end position="99"/>
    </location>
</feature>
<dbReference type="RefSeq" id="WP_220252222.1">
    <property type="nucleotide sequence ID" value="NZ_JAICCF010000004.1"/>
</dbReference>
<keyword evidence="3" id="KW-1185">Reference proteome</keyword>
<feature type="transmembrane region" description="Helical" evidence="1">
    <location>
        <begin position="164"/>
        <end position="186"/>
    </location>
</feature>
<proteinExistence type="predicted"/>
<organism evidence="2 3">
    <name type="scientific">Chitinophaga rhizophila</name>
    <dbReference type="NCBI Taxonomy" id="2866212"/>
    <lineage>
        <taxon>Bacteria</taxon>
        <taxon>Pseudomonadati</taxon>
        <taxon>Bacteroidota</taxon>
        <taxon>Chitinophagia</taxon>
        <taxon>Chitinophagales</taxon>
        <taxon>Chitinophagaceae</taxon>
        <taxon>Chitinophaga</taxon>
    </lineage>
</organism>
<dbReference type="InterPro" id="IPR046487">
    <property type="entry name" value="DUF6580"/>
</dbReference>
<feature type="transmembrane region" description="Helical" evidence="1">
    <location>
        <begin position="111"/>
        <end position="132"/>
    </location>
</feature>
<keyword evidence="1" id="KW-1133">Transmembrane helix</keyword>